<keyword evidence="1" id="KW-0732">Signal</keyword>
<sequence>MKSRLAVLFLGVSLAFNGIAVQASESEGRTAHREVSMPSSAAEAWENLRKDGAALQRYLKKQTLTPMDLHEVHMLSYSLEVAVHRLRSEWETIANDLEEMHLNSESGNAEKTRQHGQAFLDAVARVKGCKK</sequence>
<evidence type="ECO:0000256" key="1">
    <source>
        <dbReference type="SAM" id="SignalP"/>
    </source>
</evidence>
<dbReference type="KEGG" id="htl:HPTL_0667"/>
<keyword evidence="3" id="KW-1185">Reference proteome</keyword>
<evidence type="ECO:0000313" key="3">
    <source>
        <dbReference type="Proteomes" id="UP000262004"/>
    </source>
</evidence>
<dbReference type="InterPro" id="IPR046634">
    <property type="entry name" value="DUF6746"/>
</dbReference>
<dbReference type="Pfam" id="PF20531">
    <property type="entry name" value="DUF6746"/>
    <property type="match status" value="1"/>
</dbReference>
<reference evidence="2 3" key="1">
    <citation type="submission" date="2018-04" db="EMBL/GenBank/DDBJ databases">
        <title>Complete genome sequence of Hydrogenophilus thermoluteolus TH-1.</title>
        <authorList>
            <person name="Arai H."/>
        </authorList>
    </citation>
    <scope>NUCLEOTIDE SEQUENCE [LARGE SCALE GENOMIC DNA]</scope>
    <source>
        <strain evidence="2 3">TH-1</strain>
    </source>
</reference>
<evidence type="ECO:0000313" key="2">
    <source>
        <dbReference type="EMBL" id="BBD76935.1"/>
    </source>
</evidence>
<name>A0A2Z6DX95_HYDTE</name>
<dbReference type="Proteomes" id="UP000262004">
    <property type="component" value="Chromosome"/>
</dbReference>
<feature type="signal peptide" evidence="1">
    <location>
        <begin position="1"/>
        <end position="23"/>
    </location>
</feature>
<organism evidence="2 3">
    <name type="scientific">Hydrogenophilus thermoluteolus</name>
    <name type="common">Pseudomonas hydrogenothermophila</name>
    <dbReference type="NCBI Taxonomy" id="297"/>
    <lineage>
        <taxon>Bacteria</taxon>
        <taxon>Pseudomonadati</taxon>
        <taxon>Pseudomonadota</taxon>
        <taxon>Hydrogenophilia</taxon>
        <taxon>Hydrogenophilales</taxon>
        <taxon>Hydrogenophilaceae</taxon>
        <taxon>Hydrogenophilus</taxon>
    </lineage>
</organism>
<protein>
    <submittedName>
        <fullName evidence="2">Uncharacterized protein</fullName>
    </submittedName>
</protein>
<gene>
    <name evidence="2" type="ORF">HPTL_0667</name>
</gene>
<dbReference type="OrthoDB" id="5975812at2"/>
<dbReference type="EMBL" id="AP018558">
    <property type="protein sequence ID" value="BBD76935.1"/>
    <property type="molecule type" value="Genomic_DNA"/>
</dbReference>
<proteinExistence type="predicted"/>
<accession>A0A2Z6DX95</accession>
<dbReference type="RefSeq" id="WP_119334726.1">
    <property type="nucleotide sequence ID" value="NZ_AP018558.1"/>
</dbReference>
<feature type="chain" id="PRO_5016374076" evidence="1">
    <location>
        <begin position="24"/>
        <end position="131"/>
    </location>
</feature>
<dbReference type="AlphaFoldDB" id="A0A2Z6DX95"/>